<evidence type="ECO:0000256" key="2">
    <source>
        <dbReference type="ARBA" id="ARBA00022676"/>
    </source>
</evidence>
<feature type="compositionally biased region" description="Pro residues" evidence="4">
    <location>
        <begin position="844"/>
        <end position="853"/>
    </location>
</feature>
<dbReference type="InterPro" id="IPR037257">
    <property type="entry name" value="T2SS_E_N_sf"/>
</dbReference>
<reference evidence="7 8" key="1">
    <citation type="submission" date="2024-03" db="EMBL/GenBank/DDBJ databases">
        <title>Draft genome sequence of Klenkia terrae.</title>
        <authorList>
            <person name="Duangmal K."/>
            <person name="Chantavorakit T."/>
        </authorList>
    </citation>
    <scope>NUCLEOTIDE SEQUENCE [LARGE SCALE GENOMIC DNA]</scope>
    <source>
        <strain evidence="7 8">JCM 17786</strain>
    </source>
</reference>
<dbReference type="PANTHER" id="PTHR43630:SF1">
    <property type="entry name" value="POLY-BETA-1,6-N-ACETYL-D-GLUCOSAMINE SYNTHASE"/>
    <property type="match status" value="1"/>
</dbReference>
<keyword evidence="5" id="KW-1133">Transmembrane helix</keyword>
<dbReference type="Pfam" id="PF13641">
    <property type="entry name" value="Glyco_tranf_2_3"/>
    <property type="match status" value="1"/>
</dbReference>
<comment type="caution">
    <text evidence="7">The sequence shown here is derived from an EMBL/GenBank/DDBJ whole genome shotgun (WGS) entry which is preliminary data.</text>
</comment>
<evidence type="ECO:0000256" key="5">
    <source>
        <dbReference type="SAM" id="Phobius"/>
    </source>
</evidence>
<dbReference type="GO" id="GO:0016757">
    <property type="term" value="F:glycosyltransferase activity"/>
    <property type="evidence" value="ECO:0007669"/>
    <property type="project" value="UniProtKB-KW"/>
</dbReference>
<feature type="transmembrane region" description="Helical" evidence="5">
    <location>
        <begin position="187"/>
        <end position="209"/>
    </location>
</feature>
<proteinExistence type="inferred from homology"/>
<feature type="region of interest" description="Disordered" evidence="4">
    <location>
        <begin position="688"/>
        <end position="716"/>
    </location>
</feature>
<gene>
    <name evidence="7" type="ORF">UXQ13_18435</name>
</gene>
<dbReference type="Proteomes" id="UP001373496">
    <property type="component" value="Unassembled WGS sequence"/>
</dbReference>
<feature type="transmembrane region" description="Helical" evidence="5">
    <location>
        <begin position="215"/>
        <end position="236"/>
    </location>
</feature>
<dbReference type="EC" id="2.4.-.-" evidence="7"/>
<feature type="compositionally biased region" description="Low complexity" evidence="4">
    <location>
        <begin position="641"/>
        <end position="664"/>
    </location>
</feature>
<keyword evidence="8" id="KW-1185">Reference proteome</keyword>
<dbReference type="RefSeq" id="WP_336392697.1">
    <property type="nucleotide sequence ID" value="NZ_JBAPLV010000023.1"/>
</dbReference>
<organism evidence="7 8">
    <name type="scientific">Klenkia terrae</name>
    <dbReference type="NCBI Taxonomy" id="1052259"/>
    <lineage>
        <taxon>Bacteria</taxon>
        <taxon>Bacillati</taxon>
        <taxon>Actinomycetota</taxon>
        <taxon>Actinomycetes</taxon>
        <taxon>Geodermatophilales</taxon>
        <taxon>Geodermatophilaceae</taxon>
        <taxon>Klenkia</taxon>
    </lineage>
</organism>
<feature type="transmembrane region" description="Helical" evidence="5">
    <location>
        <begin position="588"/>
        <end position="607"/>
    </location>
</feature>
<dbReference type="Pfam" id="PF05157">
    <property type="entry name" value="MshEN"/>
    <property type="match status" value="1"/>
</dbReference>
<evidence type="ECO:0000256" key="3">
    <source>
        <dbReference type="ARBA" id="ARBA00022679"/>
    </source>
</evidence>
<sequence length="892" mass="95956">MTTGLQHSAPAAPARPAVAEKRLGDVLVGNGTITVAQLAQGLAQARRIDEPLGSVLLAKQWITRRQLYVALAEVWGTEMAFVDPVEVDPDLAQLFPYPQLAREMWVPLRTERTPDGELQVVVASSGRPGEHVEREVRERTGIQRVHQLVTTDWDVQRALRTVWRDEVVHEAVSSLAERRPEESASTVFTWPQVASAVVAALAVVLGLVLDASTTVVVLLGIINVTIGLAVGAKALISTVGTASETVEQVTDAEVAALTDAELPRYTILVPVYKEAGIVGLLMKNLSSLDYPREKLEILLLLEEDDPETLQAALAAAPPDIVRILVVPHSLPKTKPRACNVGLSFARGDLVVIYDAEDRPDPDQLKKSVVAFAKGGTDLVCVQAALNYFNAEENLLTRMFTLEYSSWFDYTLPGLDAMRLPIPLGGTSNHFRADMLRELGGWDPFNVTEDADLGVRASARGGRVAVVNSTTYEEANMALGNWLRQRSRWIKGYMQTFLVHSRHPVRLVRAIGLRQAVGFLLTIGGTPATFLLTPVLWVLFILYLAFPRQFSPALPPWLEYVSLANLLIGNGLIVYLSLLAGFKRRTYGLVAYALLSPLYWMLHSIASYKAAWQLVTKPFYWEKTEHGLTSHTQDAGDDDAADAAATTRPAEPAAAPAPTAPGAPTHQRVPVAVALAELAGTAVPVPRHVLVPPGAADTGPQPAPDPDPLPDDPEDPMRPLDLDDLAALQAELEVLDERDLIAELAPGPVARHPLAAPVPARPARPTGVLPVPPTIRQPDPGPATRPPVRRLPPVPAPTDRPVRRTGPLPAVVPTRDTAVELPEVHPVPALPPVPGMTLVRVLPTVPAPGTPPATPSAGRATGHRPRHAAADPGGPARPAGRGLLSWAVDGAPR</sequence>
<evidence type="ECO:0000256" key="1">
    <source>
        <dbReference type="ARBA" id="ARBA00006739"/>
    </source>
</evidence>
<dbReference type="CDD" id="cd06427">
    <property type="entry name" value="CESA_like_2"/>
    <property type="match status" value="1"/>
</dbReference>
<feature type="region of interest" description="Disordered" evidence="4">
    <location>
        <begin position="843"/>
        <end position="892"/>
    </location>
</feature>
<protein>
    <submittedName>
        <fullName evidence="7">Glycosyltransferase</fullName>
        <ecNumber evidence="7">2.4.-.-</ecNumber>
    </submittedName>
</protein>
<keyword evidence="3 7" id="KW-0808">Transferase</keyword>
<feature type="compositionally biased region" description="Low complexity" evidence="4">
    <location>
        <begin position="752"/>
        <end position="764"/>
    </location>
</feature>
<evidence type="ECO:0000313" key="7">
    <source>
        <dbReference type="EMBL" id="MEI4280456.1"/>
    </source>
</evidence>
<accession>A0ABU8EC85</accession>
<evidence type="ECO:0000256" key="4">
    <source>
        <dbReference type="SAM" id="MobiDB-lite"/>
    </source>
</evidence>
<feature type="transmembrane region" description="Helical" evidence="5">
    <location>
        <begin position="515"/>
        <end position="544"/>
    </location>
</feature>
<dbReference type="SUPFAM" id="SSF53448">
    <property type="entry name" value="Nucleotide-diphospho-sugar transferases"/>
    <property type="match status" value="1"/>
</dbReference>
<evidence type="ECO:0000313" key="8">
    <source>
        <dbReference type="Proteomes" id="UP001373496"/>
    </source>
</evidence>
<feature type="transmembrane region" description="Helical" evidence="5">
    <location>
        <begin position="556"/>
        <end position="581"/>
    </location>
</feature>
<dbReference type="PANTHER" id="PTHR43630">
    <property type="entry name" value="POLY-BETA-1,6-N-ACETYL-D-GLUCOSAMINE SYNTHASE"/>
    <property type="match status" value="1"/>
</dbReference>
<feature type="region of interest" description="Disordered" evidence="4">
    <location>
        <begin position="628"/>
        <end position="664"/>
    </location>
</feature>
<evidence type="ECO:0000259" key="6">
    <source>
        <dbReference type="Pfam" id="PF05157"/>
    </source>
</evidence>
<feature type="domain" description="Type II secretion system protein GspE N-terminal" evidence="6">
    <location>
        <begin position="76"/>
        <end position="160"/>
    </location>
</feature>
<name>A0ABU8EC85_9ACTN</name>
<dbReference type="InterPro" id="IPR007831">
    <property type="entry name" value="T2SS_GspE_N"/>
</dbReference>
<dbReference type="Gene3D" id="3.90.550.10">
    <property type="entry name" value="Spore Coat Polysaccharide Biosynthesis Protein SpsA, Chain A"/>
    <property type="match status" value="1"/>
</dbReference>
<feature type="compositionally biased region" description="Pro residues" evidence="4">
    <location>
        <begin position="769"/>
        <end position="797"/>
    </location>
</feature>
<dbReference type="InterPro" id="IPR029044">
    <property type="entry name" value="Nucleotide-diphossugar_trans"/>
</dbReference>
<comment type="similarity">
    <text evidence="1">Belongs to the glycosyltransferase 2 family.</text>
</comment>
<dbReference type="EMBL" id="JBAPLV010000023">
    <property type="protein sequence ID" value="MEI4280456.1"/>
    <property type="molecule type" value="Genomic_DNA"/>
</dbReference>
<dbReference type="SUPFAM" id="SSF160246">
    <property type="entry name" value="EspE N-terminal domain-like"/>
    <property type="match status" value="1"/>
</dbReference>
<keyword evidence="5" id="KW-0472">Membrane</keyword>
<keyword evidence="5" id="KW-0812">Transmembrane</keyword>
<keyword evidence="2 7" id="KW-0328">Glycosyltransferase</keyword>
<feature type="region of interest" description="Disordered" evidence="4">
    <location>
        <begin position="752"/>
        <end position="809"/>
    </location>
</feature>
<feature type="compositionally biased region" description="Low complexity" evidence="4">
    <location>
        <begin position="869"/>
        <end position="881"/>
    </location>
</feature>